<evidence type="ECO:0000256" key="1">
    <source>
        <dbReference type="SAM" id="MobiDB-lite"/>
    </source>
</evidence>
<sequence>MVDWVDLSNTTKRHKAFCTVEQHQNDLFVSASSQHVQESSSRQLLEDPFLKESEYISPLVLRENIKTWKSTASRIEKLHLQDLLYYHILDFVSKSKNGTQEVYGAYYKAEYEKLATGRKANDEIRSLTRVLLNLKGKSLRLSLKDSLILAKQKNEYTNDASKIIRKICKVYVDLEEEKIRLYNIDTNEATYLLCFVRPIFVQLLMPISTMKFIWCESYLVCKKAEENRILMDQDEKAANTAKIDGILIQEQYNLEVALIEVSGPNYKVNSTHFYEDRKKLAKNLKSIYKAIMHSKDYVCAVSRREFKVYGFHFYLNKLYIYSLSQTADGHYVFSLASSFEIPHSKVVIHALPSFLANLWIVREILQDLNKSLVSLLTENEPSSQSSNESDEDHYVSPTKKQKTSSSKLVFG</sequence>
<name>S2JPH5_MUCC1</name>
<dbReference type="InParanoid" id="S2JPH5"/>
<proteinExistence type="predicted"/>
<organism evidence="2 3">
    <name type="scientific">Mucor circinelloides f. circinelloides (strain 1006PhL)</name>
    <name type="common">Mucormycosis agent</name>
    <name type="synonym">Calyptromyces circinelloides</name>
    <dbReference type="NCBI Taxonomy" id="1220926"/>
    <lineage>
        <taxon>Eukaryota</taxon>
        <taxon>Fungi</taxon>
        <taxon>Fungi incertae sedis</taxon>
        <taxon>Mucoromycota</taxon>
        <taxon>Mucoromycotina</taxon>
        <taxon>Mucoromycetes</taxon>
        <taxon>Mucorales</taxon>
        <taxon>Mucorineae</taxon>
        <taxon>Mucoraceae</taxon>
        <taxon>Mucor</taxon>
    </lineage>
</organism>
<feature type="compositionally biased region" description="Low complexity" evidence="1">
    <location>
        <begin position="378"/>
        <end position="387"/>
    </location>
</feature>
<keyword evidence="3" id="KW-1185">Reference proteome</keyword>
<dbReference type="AlphaFoldDB" id="S2JPH5"/>
<dbReference type="STRING" id="1220926.S2JPH5"/>
<dbReference type="Proteomes" id="UP000014254">
    <property type="component" value="Unassembled WGS sequence"/>
</dbReference>
<reference evidence="3" key="1">
    <citation type="submission" date="2013-05" db="EMBL/GenBank/DDBJ databases">
        <title>The Genome sequence of Mucor circinelloides f. circinelloides 1006PhL.</title>
        <authorList>
            <consortium name="The Broad Institute Genomics Platform"/>
            <person name="Cuomo C."/>
            <person name="Earl A."/>
            <person name="Findley K."/>
            <person name="Lee S.C."/>
            <person name="Walker B."/>
            <person name="Young S."/>
            <person name="Zeng Q."/>
            <person name="Gargeya S."/>
            <person name="Fitzgerald M."/>
            <person name="Haas B."/>
            <person name="Abouelleil A."/>
            <person name="Allen A.W."/>
            <person name="Alvarado L."/>
            <person name="Arachchi H.M."/>
            <person name="Berlin A.M."/>
            <person name="Chapman S.B."/>
            <person name="Gainer-Dewar J."/>
            <person name="Goldberg J."/>
            <person name="Griggs A."/>
            <person name="Gujja S."/>
            <person name="Hansen M."/>
            <person name="Howarth C."/>
            <person name="Imamovic A."/>
            <person name="Ireland A."/>
            <person name="Larimer J."/>
            <person name="McCowan C."/>
            <person name="Murphy C."/>
            <person name="Pearson M."/>
            <person name="Poon T.W."/>
            <person name="Priest M."/>
            <person name="Roberts A."/>
            <person name="Saif S."/>
            <person name="Shea T."/>
            <person name="Sisk P."/>
            <person name="Sykes S."/>
            <person name="Wortman J."/>
            <person name="Nusbaum C."/>
            <person name="Birren B."/>
        </authorList>
    </citation>
    <scope>NUCLEOTIDE SEQUENCE [LARGE SCALE GENOMIC DNA]</scope>
    <source>
        <strain evidence="3">1006PhL</strain>
    </source>
</reference>
<feature type="region of interest" description="Disordered" evidence="1">
    <location>
        <begin position="378"/>
        <end position="411"/>
    </location>
</feature>
<evidence type="ECO:0000313" key="3">
    <source>
        <dbReference type="Proteomes" id="UP000014254"/>
    </source>
</evidence>
<protein>
    <submittedName>
        <fullName evidence="2">Uncharacterized protein</fullName>
    </submittedName>
</protein>
<accession>S2JPH5</accession>
<dbReference type="OMA" id="IWCESYL"/>
<evidence type="ECO:0000313" key="2">
    <source>
        <dbReference type="EMBL" id="EPB92241.1"/>
    </source>
</evidence>
<gene>
    <name evidence="2" type="ORF">HMPREF1544_00810</name>
</gene>
<dbReference type="VEuPathDB" id="FungiDB:HMPREF1544_00810"/>
<dbReference type="EMBL" id="KE123901">
    <property type="protein sequence ID" value="EPB92241.1"/>
    <property type="molecule type" value="Genomic_DNA"/>
</dbReference>
<dbReference type="OrthoDB" id="2443197at2759"/>